<gene>
    <name evidence="1" type="ordered locus">AZOLI_1543</name>
</gene>
<reference evidence="2" key="1">
    <citation type="journal article" date="2011" name="PLoS Genet.">
        <title>Azospirillum genomes reveal transition of bacteria from aquatic to terrestrial environments.</title>
        <authorList>
            <person name="Wisniewski-Dye F."/>
            <person name="Borziak K."/>
            <person name="Khalsa-Moyers G."/>
            <person name="Alexandre G."/>
            <person name="Sukharnikov L.O."/>
            <person name="Wuichet K."/>
            <person name="Hurst G.B."/>
            <person name="McDonald W.H."/>
            <person name="Robertson J.S."/>
            <person name="Barbe V."/>
            <person name="Calteau A."/>
            <person name="Rouy Z."/>
            <person name="Mangenot S."/>
            <person name="Prigent-Combaret C."/>
            <person name="Normand P."/>
            <person name="Boyer M."/>
            <person name="Siguier P."/>
            <person name="Dessaux Y."/>
            <person name="Elmerich C."/>
            <person name="Condemine G."/>
            <person name="Krishnen G."/>
            <person name="Kennedy I."/>
            <person name="Paterson A.H."/>
            <person name="Gonzalez V."/>
            <person name="Mavingui P."/>
            <person name="Zhulin I.B."/>
        </authorList>
    </citation>
    <scope>NUCLEOTIDE SEQUENCE [LARGE SCALE GENOMIC DNA]</scope>
    <source>
        <strain evidence="2">4B</strain>
    </source>
</reference>
<evidence type="ECO:0000313" key="1">
    <source>
        <dbReference type="EMBL" id="CBS86841.1"/>
    </source>
</evidence>
<name>G7Z7C6_AZOL4</name>
<dbReference type="HOGENOM" id="CLU_3040016_0_0_5"/>
<dbReference type="KEGG" id="ali:AZOLI_1543"/>
<proteinExistence type="predicted"/>
<protein>
    <submittedName>
        <fullName evidence="1">Uncharacterized protein</fullName>
    </submittedName>
</protein>
<keyword evidence="2" id="KW-1185">Reference proteome</keyword>
<accession>G7Z7C6</accession>
<dbReference type="EMBL" id="FQ311868">
    <property type="protein sequence ID" value="CBS86841.1"/>
    <property type="molecule type" value="Genomic_DNA"/>
</dbReference>
<evidence type="ECO:0000313" key="2">
    <source>
        <dbReference type="Proteomes" id="UP000005667"/>
    </source>
</evidence>
<dbReference type="Proteomes" id="UP000005667">
    <property type="component" value="Chromosome"/>
</dbReference>
<organism evidence="1 2">
    <name type="scientific">Azospirillum lipoferum (strain 4B)</name>
    <dbReference type="NCBI Taxonomy" id="862719"/>
    <lineage>
        <taxon>Bacteria</taxon>
        <taxon>Pseudomonadati</taxon>
        <taxon>Pseudomonadota</taxon>
        <taxon>Alphaproteobacteria</taxon>
        <taxon>Rhodospirillales</taxon>
        <taxon>Azospirillaceae</taxon>
        <taxon>Azospirillum</taxon>
    </lineage>
</organism>
<dbReference type="AlphaFoldDB" id="G7Z7C6"/>
<sequence length="54" mass="6171">MRLMRPRLSRRMGVPKAPRFHFKTEPGLMLNCINHNCAAARNPSQAYVPHGQGR</sequence>